<evidence type="ECO:0000256" key="1">
    <source>
        <dbReference type="ARBA" id="ARBA00003469"/>
    </source>
</evidence>
<comment type="function">
    <text evidence="1">Responsible for the formation of the pyrimidine heterocycle in the thiamine biosynthesis pathway. Catalyzes the formation of hydroxymethylpyrimidine phosphate (HMP-P) from histidine and pyridoxal phosphate (PLP). The protein uses PLP and the active site histidine to form HMP-P, generating an inactive enzyme. The enzyme can only undergo a single turnover, which suggests it is a suicide enzyme.</text>
</comment>
<dbReference type="Pfam" id="PF09084">
    <property type="entry name" value="NMT1"/>
    <property type="match status" value="1"/>
</dbReference>
<dbReference type="InterPro" id="IPR015168">
    <property type="entry name" value="SsuA/THI5"/>
</dbReference>
<dbReference type="InterPro" id="IPR027939">
    <property type="entry name" value="NMT1/THI5"/>
</dbReference>
<evidence type="ECO:0000256" key="3">
    <source>
        <dbReference type="ARBA" id="ARBA00009406"/>
    </source>
</evidence>
<dbReference type="SUPFAM" id="SSF53850">
    <property type="entry name" value="Periplasmic binding protein-like II"/>
    <property type="match status" value="1"/>
</dbReference>
<comment type="pathway">
    <text evidence="2">Cofactor biosynthesis; thiamine diphosphate biosynthesis.</text>
</comment>
<evidence type="ECO:0000259" key="13">
    <source>
        <dbReference type="Pfam" id="PF09084"/>
    </source>
</evidence>
<dbReference type="Gene3D" id="3.40.190.10">
    <property type="entry name" value="Periplasmic binding protein-like II"/>
    <property type="match status" value="2"/>
</dbReference>
<sequence length="332" mass="35416">MTKSLKVAALAGMLMASASPVFAQDMYPLTFQLKWVNQGQFAGYLVAQDLGYYEEAGLDVTINPGGPDIAPEQVIAGGGADVITTWMAAALAARERGVPLVNIAQPFATTALEMVCSEESGVETTADFPGKTLGVWFFGNEYPFYAWMAQLGLSTDGGDDGVEVLRQAFSADPLLQNQADCISVMRYNEYKQVLDAGIPEDSLTLFNFADEGVGMLEDGLYVMEDRLEDPEFVDAMARFVAASMEGWAYAEANPEEAAEIVLANDMSGALTLESQVYQVNEAAALVGDSPALDVEAYEQTVATLLSAVSPDNPAITAEPEGAYTTVVTDAIE</sequence>
<protein>
    <recommendedName>
        <fullName evidence="10">Thiamine pyrimidine synthase</fullName>
    </recommendedName>
</protein>
<evidence type="ECO:0000256" key="2">
    <source>
        <dbReference type="ARBA" id="ARBA00004948"/>
    </source>
</evidence>
<evidence type="ECO:0000256" key="8">
    <source>
        <dbReference type="ARBA" id="ARBA00022977"/>
    </source>
</evidence>
<dbReference type="PANTHER" id="PTHR31528">
    <property type="entry name" value="4-AMINO-5-HYDROXYMETHYL-2-METHYLPYRIMIDINE PHOSPHATE SYNTHASE THI11-RELATED"/>
    <property type="match status" value="1"/>
</dbReference>
<evidence type="ECO:0000256" key="10">
    <source>
        <dbReference type="ARBA" id="ARBA00033171"/>
    </source>
</evidence>
<feature type="signal peptide" evidence="12">
    <location>
        <begin position="1"/>
        <end position="23"/>
    </location>
</feature>
<comment type="catalytic activity">
    <reaction evidence="11">
        <text>N(6)-(pyridoxal phosphate)-L-lysyl-[4-amino-5-hydroxymethyl-2-methylpyrimidine phosphate synthase] + L-histidyl-[4-amino-5-hydroxymethyl-2-methylpyrimidine phosphate synthase] + 2 Fe(3+) + 4 H2O = L-lysyl-[4-amino-5-hydroxymethyl-2-methylpyrimidine phosphate synthase] + (2S)-2-amino-5-hydroxy-4-oxopentanoyl-[4-amino-5-hydroxymethyl-2-methylpyrimidine phosphate synthase] + 4-amino-2-methyl-5-(phosphooxymethyl)pyrimidine + 3-oxopropanoate + 2 Fe(2+) + 2 H(+)</text>
        <dbReference type="Rhea" id="RHEA:65756"/>
        <dbReference type="Rhea" id="RHEA-COMP:16892"/>
        <dbReference type="Rhea" id="RHEA-COMP:16893"/>
        <dbReference type="Rhea" id="RHEA-COMP:16894"/>
        <dbReference type="Rhea" id="RHEA-COMP:16895"/>
        <dbReference type="ChEBI" id="CHEBI:15377"/>
        <dbReference type="ChEBI" id="CHEBI:15378"/>
        <dbReference type="ChEBI" id="CHEBI:29033"/>
        <dbReference type="ChEBI" id="CHEBI:29034"/>
        <dbReference type="ChEBI" id="CHEBI:29969"/>
        <dbReference type="ChEBI" id="CHEBI:29979"/>
        <dbReference type="ChEBI" id="CHEBI:33190"/>
        <dbReference type="ChEBI" id="CHEBI:58354"/>
        <dbReference type="ChEBI" id="CHEBI:143915"/>
        <dbReference type="ChEBI" id="CHEBI:157692"/>
    </reaction>
    <physiologicalReaction direction="left-to-right" evidence="11">
        <dbReference type="Rhea" id="RHEA:65757"/>
    </physiologicalReaction>
</comment>
<dbReference type="GO" id="GO:0016740">
    <property type="term" value="F:transferase activity"/>
    <property type="evidence" value="ECO:0007669"/>
    <property type="project" value="UniProtKB-KW"/>
</dbReference>
<dbReference type="GO" id="GO:0009228">
    <property type="term" value="P:thiamine biosynthetic process"/>
    <property type="evidence" value="ECO:0007669"/>
    <property type="project" value="UniProtKB-KW"/>
</dbReference>
<reference evidence="14 15" key="1">
    <citation type="submission" date="2016-10" db="EMBL/GenBank/DDBJ databases">
        <authorList>
            <person name="de Groot N.N."/>
        </authorList>
    </citation>
    <scope>NUCLEOTIDE SEQUENCE [LARGE SCALE GENOMIC DNA]</scope>
    <source>
        <strain evidence="14 15">CGMCC 1.10267</strain>
    </source>
</reference>
<keyword evidence="8" id="KW-0784">Thiamine biosynthesis</keyword>
<keyword evidence="15" id="KW-1185">Reference proteome</keyword>
<evidence type="ECO:0000256" key="11">
    <source>
        <dbReference type="ARBA" id="ARBA00048179"/>
    </source>
</evidence>
<evidence type="ECO:0000313" key="15">
    <source>
        <dbReference type="Proteomes" id="UP000199495"/>
    </source>
</evidence>
<dbReference type="Proteomes" id="UP000199495">
    <property type="component" value="Unassembled WGS sequence"/>
</dbReference>
<evidence type="ECO:0000313" key="14">
    <source>
        <dbReference type="EMBL" id="SDG51861.1"/>
    </source>
</evidence>
<organism evidence="14 15">
    <name type="scientific">Pelagibacterium luteolum</name>
    <dbReference type="NCBI Taxonomy" id="440168"/>
    <lineage>
        <taxon>Bacteria</taxon>
        <taxon>Pseudomonadati</taxon>
        <taxon>Pseudomonadota</taxon>
        <taxon>Alphaproteobacteria</taxon>
        <taxon>Hyphomicrobiales</taxon>
        <taxon>Devosiaceae</taxon>
        <taxon>Pelagibacterium</taxon>
    </lineage>
</organism>
<evidence type="ECO:0000256" key="7">
    <source>
        <dbReference type="ARBA" id="ARBA00022898"/>
    </source>
</evidence>
<keyword evidence="12" id="KW-0732">Signal</keyword>
<comment type="subunit">
    <text evidence="4">Homodimer.</text>
</comment>
<comment type="similarity">
    <text evidence="3">Belongs to the NMT1/THI5 family.</text>
</comment>
<dbReference type="STRING" id="440168.SAMN04487974_103320"/>
<name>A0A1G7UX69_9HYPH</name>
<evidence type="ECO:0000256" key="6">
    <source>
        <dbReference type="ARBA" id="ARBA00022723"/>
    </source>
</evidence>
<keyword evidence="7" id="KW-0663">Pyridoxal phosphate</keyword>
<dbReference type="GO" id="GO:0046872">
    <property type="term" value="F:metal ion binding"/>
    <property type="evidence" value="ECO:0007669"/>
    <property type="project" value="UniProtKB-KW"/>
</dbReference>
<evidence type="ECO:0000256" key="12">
    <source>
        <dbReference type="SAM" id="SignalP"/>
    </source>
</evidence>
<accession>A0A1G7UX69</accession>
<dbReference type="EMBL" id="FNCS01000003">
    <property type="protein sequence ID" value="SDG51861.1"/>
    <property type="molecule type" value="Genomic_DNA"/>
</dbReference>
<evidence type="ECO:0000256" key="4">
    <source>
        <dbReference type="ARBA" id="ARBA00011738"/>
    </source>
</evidence>
<keyword evidence="6" id="KW-0479">Metal-binding</keyword>
<gene>
    <name evidence="14" type="ORF">SAMN04487974_103320</name>
</gene>
<keyword evidence="9" id="KW-0408">Iron</keyword>
<feature type="domain" description="SsuA/THI5-like" evidence="13">
    <location>
        <begin position="40"/>
        <end position="257"/>
    </location>
</feature>
<dbReference type="RefSeq" id="WP_090594874.1">
    <property type="nucleotide sequence ID" value="NZ_FNCS01000003.1"/>
</dbReference>
<proteinExistence type="inferred from homology"/>
<evidence type="ECO:0000256" key="5">
    <source>
        <dbReference type="ARBA" id="ARBA00022679"/>
    </source>
</evidence>
<dbReference type="OrthoDB" id="5372616at2"/>
<feature type="chain" id="PRO_5011643711" description="Thiamine pyrimidine synthase" evidence="12">
    <location>
        <begin position="24"/>
        <end position="332"/>
    </location>
</feature>
<dbReference type="AlphaFoldDB" id="A0A1G7UX69"/>
<dbReference type="PANTHER" id="PTHR31528:SF1">
    <property type="entry name" value="4-AMINO-5-HYDROXYMETHYL-2-METHYLPYRIMIDINE PHOSPHATE SYNTHASE THI11-RELATED"/>
    <property type="match status" value="1"/>
</dbReference>
<keyword evidence="5" id="KW-0808">Transferase</keyword>
<evidence type="ECO:0000256" key="9">
    <source>
        <dbReference type="ARBA" id="ARBA00023004"/>
    </source>
</evidence>